<dbReference type="AlphaFoldDB" id="A0A7H9B8M8"/>
<dbReference type="EMBL" id="CP058609">
    <property type="protein sequence ID" value="QLG74092.1"/>
    <property type="molecule type" value="Genomic_DNA"/>
</dbReference>
<gene>
    <name evidence="2" type="ORF">HG535_0F06040</name>
</gene>
<evidence type="ECO:0000313" key="2">
    <source>
        <dbReference type="EMBL" id="QLG74092.1"/>
    </source>
</evidence>
<dbReference type="KEGG" id="zmk:HG535_0F06040"/>
<dbReference type="GO" id="GO:0001727">
    <property type="term" value="F:lipid kinase activity"/>
    <property type="evidence" value="ECO:0007669"/>
    <property type="project" value="TreeGrafter"/>
</dbReference>
<reference evidence="2 3" key="1">
    <citation type="submission" date="2020-07" db="EMBL/GenBank/DDBJ databases">
        <title>The yeast mating-type switching endonuclease HO is a domesticated member of an unorthodox homing genetic element family.</title>
        <authorList>
            <person name="Coughlan A.Y."/>
            <person name="Lombardi L."/>
            <person name="Braun-Galleani S."/>
            <person name="Martos A.R."/>
            <person name="Galeote V."/>
            <person name="Bigey F."/>
            <person name="Dequin S."/>
            <person name="Byrne K.P."/>
            <person name="Wolfe K.H."/>
        </authorList>
    </citation>
    <scope>NUCLEOTIDE SEQUENCE [LARGE SCALE GENOMIC DNA]</scope>
    <source>
        <strain evidence="2 3">NRRL Y-6702</strain>
    </source>
</reference>
<dbReference type="GeneID" id="59237850"/>
<evidence type="ECO:0000313" key="3">
    <source>
        <dbReference type="Proteomes" id="UP000509704"/>
    </source>
</evidence>
<evidence type="ECO:0000259" key="1">
    <source>
        <dbReference type="PROSITE" id="PS50146"/>
    </source>
</evidence>
<feature type="domain" description="DAGKc" evidence="1">
    <location>
        <begin position="49"/>
        <end position="195"/>
    </location>
</feature>
<dbReference type="PANTHER" id="PTHR12358:SF108">
    <property type="entry name" value="DAGKC DOMAIN-CONTAINING PROTEIN"/>
    <property type="match status" value="1"/>
</dbReference>
<keyword evidence="3" id="KW-1185">Reference proteome</keyword>
<proteinExistence type="predicted"/>
<dbReference type="SUPFAM" id="SSF111331">
    <property type="entry name" value="NAD kinase/diacylglycerol kinase-like"/>
    <property type="match status" value="1"/>
</dbReference>
<accession>A0A7H9B8M8</accession>
<dbReference type="Pfam" id="PF00781">
    <property type="entry name" value="DAGK_cat"/>
    <property type="match status" value="1"/>
</dbReference>
<name>A0A7H9B8M8_ZYGMR</name>
<dbReference type="InterPro" id="IPR050187">
    <property type="entry name" value="Lipid_Phosphate_FormReg"/>
</dbReference>
<dbReference type="PROSITE" id="PS50146">
    <property type="entry name" value="DAGK"/>
    <property type="match status" value="1"/>
</dbReference>
<dbReference type="PANTHER" id="PTHR12358">
    <property type="entry name" value="SPHINGOSINE KINASE"/>
    <property type="match status" value="1"/>
</dbReference>
<sequence>MSGETVYTGHLVTVNGEDISVRSSRNGSCYSSFELLRAKTSDSSELRLTAPQNLIVIDSIKSGKGRTLDNDFYSIVVKPVLDMIGYEHTVIKTKSHDTVSQIAKELNVNESHTVIFISGDTSISEFLNNLSTKSVFNSEQGKAELCILPLPMGTGNAWASSLSHVDPVQSFGKYIRGSLTLESFPLYRAVFPDDYSIVFFIIFSLGFHANMLHACENPELKKMGTERFRRAAETILQNYNLDHSITVEHSVGTYAYFALINTPNLELEYRPSPLSDALKSELHLLGYSSNLNTKKLTAKIMQGYQNKLGDYIQEDKNVTYRSFKSNFDIILNYPKDSPRHKFEICCDGTLINLLEHQRDDIYNKIHFEFLRHYSDFSLRVFHR</sequence>
<protein>
    <recommendedName>
        <fullName evidence="1">DAGKc domain-containing protein</fullName>
    </recommendedName>
</protein>
<dbReference type="Gene3D" id="3.40.50.10330">
    <property type="entry name" value="Probable inorganic polyphosphate/atp-NAD kinase, domain 1"/>
    <property type="match status" value="1"/>
</dbReference>
<dbReference type="RefSeq" id="XP_037145817.1">
    <property type="nucleotide sequence ID" value="XM_037289922.1"/>
</dbReference>
<dbReference type="InterPro" id="IPR016064">
    <property type="entry name" value="NAD/diacylglycerol_kinase_sf"/>
</dbReference>
<dbReference type="GO" id="GO:0016020">
    <property type="term" value="C:membrane"/>
    <property type="evidence" value="ECO:0007669"/>
    <property type="project" value="TreeGrafter"/>
</dbReference>
<dbReference type="OrthoDB" id="3853857at2759"/>
<dbReference type="Proteomes" id="UP000509704">
    <property type="component" value="Chromosome 6"/>
</dbReference>
<dbReference type="InterPro" id="IPR017438">
    <property type="entry name" value="ATP-NAD_kinase_N"/>
</dbReference>
<organism evidence="2 3">
    <name type="scientific">Zygotorulaspora mrakii</name>
    <name type="common">Zygosaccharomyces mrakii</name>
    <dbReference type="NCBI Taxonomy" id="42260"/>
    <lineage>
        <taxon>Eukaryota</taxon>
        <taxon>Fungi</taxon>
        <taxon>Dikarya</taxon>
        <taxon>Ascomycota</taxon>
        <taxon>Saccharomycotina</taxon>
        <taxon>Saccharomycetes</taxon>
        <taxon>Saccharomycetales</taxon>
        <taxon>Saccharomycetaceae</taxon>
        <taxon>Zygotorulaspora</taxon>
    </lineage>
</organism>
<dbReference type="GO" id="GO:0046512">
    <property type="term" value="P:sphingosine biosynthetic process"/>
    <property type="evidence" value="ECO:0007669"/>
    <property type="project" value="TreeGrafter"/>
</dbReference>
<dbReference type="InterPro" id="IPR001206">
    <property type="entry name" value="Diacylglycerol_kinase_cat_dom"/>
</dbReference>
<dbReference type="GO" id="GO:0005737">
    <property type="term" value="C:cytoplasm"/>
    <property type="evidence" value="ECO:0007669"/>
    <property type="project" value="TreeGrafter"/>
</dbReference>